<dbReference type="Pfam" id="PF11968">
    <property type="entry name" value="Bmt2"/>
    <property type="match status" value="1"/>
</dbReference>
<dbReference type="AlphaFoldDB" id="A0AAV5QVG0"/>
<dbReference type="InterPro" id="IPR021867">
    <property type="entry name" value="Bmt2/SAMTOR"/>
</dbReference>
<comment type="subcellular location">
    <subcellularLocation>
        <location evidence="4">Nucleus</location>
        <location evidence="4">Nucleolus</location>
    </subcellularLocation>
</comment>
<dbReference type="HAMAP" id="MF_03044">
    <property type="entry name" value="BMT2"/>
    <property type="match status" value="1"/>
</dbReference>
<feature type="binding site" evidence="4">
    <location>
        <position position="213"/>
    </location>
    <ligand>
        <name>S-adenosyl-L-methionine</name>
        <dbReference type="ChEBI" id="CHEBI:59789"/>
    </ligand>
</feature>
<evidence type="ECO:0000313" key="7">
    <source>
        <dbReference type="Proteomes" id="UP001360560"/>
    </source>
</evidence>
<protein>
    <recommendedName>
        <fullName evidence="4">25S rRNA adenine-N(1) methyltransferase</fullName>
        <ecNumber evidence="4">2.1.1.-</ecNumber>
    </recommendedName>
</protein>
<dbReference type="GO" id="GO:0005730">
    <property type="term" value="C:nucleolus"/>
    <property type="evidence" value="ECO:0007669"/>
    <property type="project" value="UniProtKB-SubCell"/>
</dbReference>
<keyword evidence="3 4" id="KW-0949">S-adenosyl-L-methionine</keyword>
<sequence>MANKRKKLTPITKSKKSNNPTNIRLKPEVSRKLINRFHVLIKAKALLFTKISLPKNHKLSEENYSSILSDSYPRINQLYLTRKNEIFTKLSQQSKKHRTEMRNDLFVTLSKLHDCRLSNDITDQLLSTAIEILAEIDAEIDLQGGLHTYQVASLNGQDKLRGSDSSKKLIEWLTELCKSPPDLPLTALEIGSLSSKNQISTSKWFKDNVTRIDLNSQDSDTILQQDFMQRPLPKSEKEKYHLISCSLVLNFVSSAQERGEMLKRIGKFFKPSKDIQDHGIFPCFFFVLPLPCVTNSKYINKENILPLLNGLGYSLLKYHESTKLVYMLLRYNESEKTKNFKFQKKELDVTRKAKRNNFSIILK</sequence>
<dbReference type="PANTHER" id="PTHR21008:SF1">
    <property type="entry name" value="25S RRNA (ADENINE(2142)-N(1))-METHYLTRANSFERASE"/>
    <property type="match status" value="1"/>
</dbReference>
<keyword evidence="1 4" id="KW-0489">Methyltransferase</keyword>
<comment type="similarity">
    <text evidence="4">Belongs to the BMT2 family.</text>
</comment>
<evidence type="ECO:0000256" key="5">
    <source>
        <dbReference type="SAM" id="MobiDB-lite"/>
    </source>
</evidence>
<dbReference type="Proteomes" id="UP001360560">
    <property type="component" value="Unassembled WGS sequence"/>
</dbReference>
<evidence type="ECO:0000256" key="1">
    <source>
        <dbReference type="ARBA" id="ARBA00022603"/>
    </source>
</evidence>
<keyword evidence="4" id="KW-0539">Nucleus</keyword>
<evidence type="ECO:0000256" key="3">
    <source>
        <dbReference type="ARBA" id="ARBA00022691"/>
    </source>
</evidence>
<dbReference type="PANTHER" id="PTHR21008">
    <property type="entry name" value="S-ADENOSYLMETHIONINE SENSOR UPSTREAM OF MTORC1-RELATED"/>
    <property type="match status" value="1"/>
</dbReference>
<comment type="caution">
    <text evidence="6">The sequence shown here is derived from an EMBL/GenBank/DDBJ whole genome shotgun (WGS) entry which is preliminary data.</text>
</comment>
<feature type="region of interest" description="Disordered" evidence="5">
    <location>
        <begin position="1"/>
        <end position="23"/>
    </location>
</feature>
<dbReference type="GO" id="GO:0016433">
    <property type="term" value="F:rRNA (adenine) methyltransferase activity"/>
    <property type="evidence" value="ECO:0007669"/>
    <property type="project" value="UniProtKB-UniRule"/>
</dbReference>
<name>A0AAV5QVG0_9ASCO</name>
<feature type="compositionally biased region" description="Basic residues" evidence="5">
    <location>
        <begin position="1"/>
        <end position="16"/>
    </location>
</feature>
<gene>
    <name evidence="4" type="primary">BMT2</name>
    <name evidence="6" type="ORF">DASC09_062310</name>
</gene>
<organism evidence="6 7">
    <name type="scientific">Saccharomycopsis crataegensis</name>
    <dbReference type="NCBI Taxonomy" id="43959"/>
    <lineage>
        <taxon>Eukaryota</taxon>
        <taxon>Fungi</taxon>
        <taxon>Dikarya</taxon>
        <taxon>Ascomycota</taxon>
        <taxon>Saccharomycotina</taxon>
        <taxon>Saccharomycetes</taxon>
        <taxon>Saccharomycopsidaceae</taxon>
        <taxon>Saccharomycopsis</taxon>
    </lineage>
</organism>
<dbReference type="EC" id="2.1.1.-" evidence="4"/>
<keyword evidence="2 4" id="KW-0808">Transferase</keyword>
<accession>A0AAV5QVG0</accession>
<reference evidence="6 7" key="1">
    <citation type="journal article" date="2023" name="Elife">
        <title>Identification of key yeast species and microbe-microbe interactions impacting larval growth of Drosophila in the wild.</title>
        <authorList>
            <person name="Mure A."/>
            <person name="Sugiura Y."/>
            <person name="Maeda R."/>
            <person name="Honda K."/>
            <person name="Sakurai N."/>
            <person name="Takahashi Y."/>
            <person name="Watada M."/>
            <person name="Katoh T."/>
            <person name="Gotoh A."/>
            <person name="Gotoh Y."/>
            <person name="Taniguchi I."/>
            <person name="Nakamura K."/>
            <person name="Hayashi T."/>
            <person name="Katayama T."/>
            <person name="Uemura T."/>
            <person name="Hattori Y."/>
        </authorList>
    </citation>
    <scope>NUCLEOTIDE SEQUENCE [LARGE SCALE GENOMIC DNA]</scope>
    <source>
        <strain evidence="6 7">SC-9</strain>
    </source>
</reference>
<evidence type="ECO:0000313" key="6">
    <source>
        <dbReference type="EMBL" id="GMM38892.1"/>
    </source>
</evidence>
<dbReference type="EMBL" id="BTFZ01000020">
    <property type="protein sequence ID" value="GMM38892.1"/>
    <property type="molecule type" value="Genomic_DNA"/>
</dbReference>
<comment type="function">
    <text evidence="4">S-adenosyl-L-methionine-dependent methyltransferase that specifically methylates the N(1) position of an adenine present in helix 65 in 25S rRNA.</text>
</comment>
<evidence type="ECO:0000256" key="4">
    <source>
        <dbReference type="HAMAP-Rule" id="MF_03044"/>
    </source>
</evidence>
<feature type="binding site" evidence="4">
    <location>
        <position position="191"/>
    </location>
    <ligand>
        <name>S-adenosyl-L-methionine</name>
        <dbReference type="ChEBI" id="CHEBI:59789"/>
    </ligand>
</feature>
<evidence type="ECO:0000256" key="2">
    <source>
        <dbReference type="ARBA" id="ARBA00022679"/>
    </source>
</evidence>
<proteinExistence type="inferred from homology"/>
<keyword evidence="7" id="KW-1185">Reference proteome</keyword>